<comment type="caution">
    <text evidence="1">The sequence shown here is derived from an EMBL/GenBank/DDBJ whole genome shotgun (WGS) entry which is preliminary data.</text>
</comment>
<accession>E7N1F0</accession>
<evidence type="ECO:0000313" key="2">
    <source>
        <dbReference type="Proteomes" id="UP000004633"/>
    </source>
</evidence>
<name>E7N1F0_9FIRM</name>
<dbReference type="EMBL" id="AECV01000013">
    <property type="protein sequence ID" value="EFW30051.1"/>
    <property type="molecule type" value="Genomic_DNA"/>
</dbReference>
<dbReference type="HOGENOM" id="CLU_3103693_0_0_9"/>
<organism evidence="1 2">
    <name type="scientific">Selenomonas artemidis F0399</name>
    <dbReference type="NCBI Taxonomy" id="749551"/>
    <lineage>
        <taxon>Bacteria</taxon>
        <taxon>Bacillati</taxon>
        <taxon>Bacillota</taxon>
        <taxon>Negativicutes</taxon>
        <taxon>Selenomonadales</taxon>
        <taxon>Selenomonadaceae</taxon>
        <taxon>Selenomonas</taxon>
    </lineage>
</organism>
<dbReference type="AlphaFoldDB" id="E7N1F0"/>
<keyword evidence="2" id="KW-1185">Reference proteome</keyword>
<protein>
    <submittedName>
        <fullName evidence="1">Uncharacterized protein</fullName>
    </submittedName>
</protein>
<reference evidence="1 2" key="1">
    <citation type="submission" date="2010-08" db="EMBL/GenBank/DDBJ databases">
        <authorList>
            <person name="Weinstock G."/>
            <person name="Sodergren E."/>
            <person name="Clifton S."/>
            <person name="Fulton L."/>
            <person name="Fulton B."/>
            <person name="Courtney L."/>
            <person name="Fronick C."/>
            <person name="Harrison M."/>
            <person name="Strong C."/>
            <person name="Farmer C."/>
            <person name="Delahaunty K."/>
            <person name="Markovic C."/>
            <person name="Hall O."/>
            <person name="Minx P."/>
            <person name="Tomlinson C."/>
            <person name="Mitreva M."/>
            <person name="Hou S."/>
            <person name="Chen J."/>
            <person name="Wollam A."/>
            <person name="Pepin K.H."/>
            <person name="Johnson M."/>
            <person name="Bhonagiri V."/>
            <person name="Zhang X."/>
            <person name="Suruliraj S."/>
            <person name="Warren W."/>
            <person name="Chinwalla A."/>
            <person name="Mardis E.R."/>
            <person name="Wilson R.K."/>
        </authorList>
    </citation>
    <scope>NUCLEOTIDE SEQUENCE [LARGE SCALE GENOMIC DNA]</scope>
    <source>
        <strain evidence="1 2">F0399</strain>
    </source>
</reference>
<evidence type="ECO:0000313" key="1">
    <source>
        <dbReference type="EMBL" id="EFW30051.1"/>
    </source>
</evidence>
<proteinExistence type="predicted"/>
<sequence>MVASRKKSVSIVFTALRYWSIRFRINFANRLFIIPQKRSSLYSCALFRCIY</sequence>
<gene>
    <name evidence="1" type="ORF">HMPREF9555_00804</name>
</gene>
<dbReference type="Proteomes" id="UP000004633">
    <property type="component" value="Unassembled WGS sequence"/>
</dbReference>